<dbReference type="Proteomes" id="UP000198779">
    <property type="component" value="Unassembled WGS sequence"/>
</dbReference>
<gene>
    <name evidence="2" type="ORF">SAMN04487901_10522</name>
</gene>
<reference evidence="3" key="1">
    <citation type="submission" date="2016-10" db="EMBL/GenBank/DDBJ databases">
        <authorList>
            <person name="Varghese N."/>
            <person name="Submissions S."/>
        </authorList>
    </citation>
    <scope>NUCLEOTIDE SEQUENCE [LARGE SCALE GENOMIC DNA]</scope>
    <source>
        <strain evidence="3">BP1-148</strain>
    </source>
</reference>
<dbReference type="Gene3D" id="1.25.40.10">
    <property type="entry name" value="Tetratricopeptide repeat domain"/>
    <property type="match status" value="1"/>
</dbReference>
<accession>A0A1G7UYS4</accession>
<dbReference type="InterPro" id="IPR019734">
    <property type="entry name" value="TPR_rpt"/>
</dbReference>
<evidence type="ECO:0000313" key="3">
    <source>
        <dbReference type="Proteomes" id="UP000198779"/>
    </source>
</evidence>
<sequence>MQNVNPLDGVISYITAKKLFAGIQSLENYLLSYPQMPGLDKLSAIKVDYELMADYWKRGANDPEREQVYEQLLRRLYVLAMNIRAHHLYRTNSYWITTYQRPRKSRTEWGLTGIREELENYVTETAMLDFEPAHIRANKSLQLNQRHQTFMSNLFEYVLTSRQWKDSLSEQFVDILLSPTIDTVDQQLLVSAITLAALNAFDVNKVLTLIKVYKQSTDICVRQRALVGWTLTVNAEKSTLYPEIKQTIAEIGADETMCQELTELQMQLFFCKSTESDQKKIQDEIMPDIMNGGHFKMTSKGLEEMDEDALEDILHPDAAERDMEKMEQSVTRMTNMQKEGSDIYFAGFAQMKRFSFFYDLSNWFVPFFANHPAVNNIWENSKGQKFLHSIISRGAFCDSDKYSFVLSFDQVLNRLPAHILNMMEEGEAMAMPLGGIVTNEERKTPAYIRRMYLQDLYRFFRLYPARQEFRNPFDEEKIYLFFASELLCKTSLVNRMSEVVNFLVKRKYYHEAEEILCLYPKDKRDYQYCFLRGHLCQVQPEGLGGEDKFWYKAALKLKPDDKKALAGLARAHFYDNEYRQALDVYKQLLDINAESRSYMLNASICMANLRQCEDALKLLYKLNYLDEENMEVVLVLAWVLTIDGRFDEAKKYFAQLMTQEHPQADCFLYQGYCLWFSGDIGGAIQSFRRYQDLLIASDPSLEDAFYLTENDVIRKYHIGKGEIQMMLDAIKG</sequence>
<dbReference type="InterPro" id="IPR011990">
    <property type="entry name" value="TPR-like_helical_dom_sf"/>
</dbReference>
<keyword evidence="3" id="KW-1185">Reference proteome</keyword>
<protein>
    <submittedName>
        <fullName evidence="2">Uncharacterized protein</fullName>
    </submittedName>
</protein>
<proteinExistence type="predicted"/>
<dbReference type="PROSITE" id="PS50005">
    <property type="entry name" value="TPR"/>
    <property type="match status" value="1"/>
</dbReference>
<keyword evidence="1" id="KW-0802">TPR repeat</keyword>
<feature type="repeat" description="TPR" evidence="1">
    <location>
        <begin position="562"/>
        <end position="595"/>
    </location>
</feature>
<organism evidence="2 3">
    <name type="scientific">Prevotella communis</name>
    <dbReference type="NCBI Taxonomy" id="2913614"/>
    <lineage>
        <taxon>Bacteria</taxon>
        <taxon>Pseudomonadati</taxon>
        <taxon>Bacteroidota</taxon>
        <taxon>Bacteroidia</taxon>
        <taxon>Bacteroidales</taxon>
        <taxon>Prevotellaceae</taxon>
        <taxon>Prevotella</taxon>
    </lineage>
</organism>
<dbReference type="SUPFAM" id="SSF48452">
    <property type="entry name" value="TPR-like"/>
    <property type="match status" value="1"/>
</dbReference>
<dbReference type="RefSeq" id="WP_091815978.1">
    <property type="nucleotide sequence ID" value="NZ_FNCQ01000005.1"/>
</dbReference>
<evidence type="ECO:0000256" key="1">
    <source>
        <dbReference type="PROSITE-ProRule" id="PRU00339"/>
    </source>
</evidence>
<dbReference type="AlphaFoldDB" id="A0A1G7UYS4"/>
<dbReference type="STRING" id="645274.SAMN04487901_10522"/>
<evidence type="ECO:0000313" key="2">
    <source>
        <dbReference type="EMBL" id="SDG52666.1"/>
    </source>
</evidence>
<dbReference type="EMBL" id="FNCQ01000005">
    <property type="protein sequence ID" value="SDG52666.1"/>
    <property type="molecule type" value="Genomic_DNA"/>
</dbReference>
<name>A0A1G7UYS4_9BACT</name>